<evidence type="ECO:0000256" key="2">
    <source>
        <dbReference type="ARBA" id="ARBA00012761"/>
    </source>
</evidence>
<protein>
    <recommendedName>
        <fullName evidence="3">Beta-glucuronidase</fullName>
        <ecNumber evidence="2">3.2.1.31</ecNumber>
    </recommendedName>
</protein>
<evidence type="ECO:0000313" key="10">
    <source>
        <dbReference type="EMBL" id="SIQ23392.1"/>
    </source>
</evidence>
<evidence type="ECO:0000259" key="9">
    <source>
        <dbReference type="Pfam" id="PF02837"/>
    </source>
</evidence>
<keyword evidence="5 6" id="KW-0326">Glycosidase</keyword>
<keyword evidence="4 6" id="KW-0378">Hydrolase</keyword>
<dbReference type="Proteomes" id="UP000185669">
    <property type="component" value="Unassembled WGS sequence"/>
</dbReference>
<accession>A0A1N6R419</accession>
<dbReference type="Gene3D" id="3.20.20.80">
    <property type="entry name" value="Glycosidases"/>
    <property type="match status" value="1"/>
</dbReference>
<dbReference type="SUPFAM" id="SSF49785">
    <property type="entry name" value="Galactose-binding domain-like"/>
    <property type="match status" value="1"/>
</dbReference>
<dbReference type="SUPFAM" id="SSF49303">
    <property type="entry name" value="beta-Galactosidase/glucuronidase domain"/>
    <property type="match status" value="1"/>
</dbReference>
<evidence type="ECO:0000259" key="8">
    <source>
        <dbReference type="Pfam" id="PF02836"/>
    </source>
</evidence>
<proteinExistence type="inferred from homology"/>
<dbReference type="STRING" id="56779.SAMN05421834_102145"/>
<dbReference type="RefSeq" id="WP_076543816.1">
    <property type="nucleotide sequence ID" value="NZ_FTNC01000002.1"/>
</dbReference>
<name>A0A1N6R419_9FIRM</name>
<dbReference type="FunFam" id="3.20.20.80:FF:000080">
    <property type="entry name" value="Beta-glucuronidase UidA"/>
    <property type="match status" value="1"/>
</dbReference>
<feature type="domain" description="Glycoside hydrolase family 2 catalytic" evidence="8">
    <location>
        <begin position="278"/>
        <end position="597"/>
    </location>
</feature>
<feature type="domain" description="Glycosyl hydrolases family 2 sugar binding" evidence="9">
    <location>
        <begin position="18"/>
        <end position="183"/>
    </location>
</feature>
<evidence type="ECO:0000256" key="5">
    <source>
        <dbReference type="ARBA" id="ARBA00023295"/>
    </source>
</evidence>
<dbReference type="GO" id="GO:0030246">
    <property type="term" value="F:carbohydrate binding"/>
    <property type="evidence" value="ECO:0007669"/>
    <property type="project" value="TreeGrafter"/>
</dbReference>
<gene>
    <name evidence="10" type="ORF">SAMN05421834_102145</name>
</gene>
<evidence type="ECO:0000313" key="11">
    <source>
        <dbReference type="Proteomes" id="UP000185669"/>
    </source>
</evidence>
<dbReference type="InterPro" id="IPR036156">
    <property type="entry name" value="Beta-gal/glucu_dom_sf"/>
</dbReference>
<dbReference type="Pfam" id="PF02837">
    <property type="entry name" value="Glyco_hydro_2_N"/>
    <property type="match status" value="1"/>
</dbReference>
<dbReference type="EMBL" id="FTNC01000002">
    <property type="protein sequence ID" value="SIQ23392.1"/>
    <property type="molecule type" value="Genomic_DNA"/>
</dbReference>
<evidence type="ECO:0000256" key="4">
    <source>
        <dbReference type="ARBA" id="ARBA00022801"/>
    </source>
</evidence>
<dbReference type="AlphaFoldDB" id="A0A1N6R419"/>
<dbReference type="InterPro" id="IPR006102">
    <property type="entry name" value="Ig-like_GH2"/>
</dbReference>
<evidence type="ECO:0000259" key="7">
    <source>
        <dbReference type="Pfam" id="PF00703"/>
    </source>
</evidence>
<dbReference type="GO" id="GO:0019391">
    <property type="term" value="P:glucuronoside catabolic process"/>
    <property type="evidence" value="ECO:0007669"/>
    <property type="project" value="TreeGrafter"/>
</dbReference>
<dbReference type="InterPro" id="IPR008979">
    <property type="entry name" value="Galactose-bd-like_sf"/>
</dbReference>
<dbReference type="Pfam" id="PF00703">
    <property type="entry name" value="Glyco_hydro_2"/>
    <property type="match status" value="1"/>
</dbReference>
<dbReference type="GO" id="GO:0005975">
    <property type="term" value="P:carbohydrate metabolic process"/>
    <property type="evidence" value="ECO:0007669"/>
    <property type="project" value="InterPro"/>
</dbReference>
<dbReference type="FunFam" id="2.60.40.10:FF:001198">
    <property type="entry name" value="Beta-glucuronidase UidA"/>
    <property type="match status" value="1"/>
</dbReference>
<evidence type="ECO:0000256" key="1">
    <source>
        <dbReference type="ARBA" id="ARBA00007401"/>
    </source>
</evidence>
<dbReference type="InterPro" id="IPR017853">
    <property type="entry name" value="GH"/>
</dbReference>
<dbReference type="Pfam" id="PF02836">
    <property type="entry name" value="Glyco_hydro_2_C"/>
    <property type="match status" value="1"/>
</dbReference>
<dbReference type="PANTHER" id="PTHR10066:SF67">
    <property type="entry name" value="BETA-GLUCURONIDASE"/>
    <property type="match status" value="1"/>
</dbReference>
<dbReference type="InterPro" id="IPR006101">
    <property type="entry name" value="Glyco_hydro_2"/>
</dbReference>
<dbReference type="InterPro" id="IPR023230">
    <property type="entry name" value="Glyco_hydro_2_CS"/>
</dbReference>
<dbReference type="InterPro" id="IPR006104">
    <property type="entry name" value="Glyco_hydro_2_N"/>
</dbReference>
<comment type="similarity">
    <text evidence="1 6">Belongs to the glycosyl hydrolase 2 family.</text>
</comment>
<evidence type="ECO:0000256" key="3">
    <source>
        <dbReference type="ARBA" id="ARBA00016205"/>
    </source>
</evidence>
<feature type="domain" description="Glycoside hydrolase family 2 immunoglobulin-like beta-sandwich" evidence="7">
    <location>
        <begin position="186"/>
        <end position="276"/>
    </location>
</feature>
<dbReference type="Gene3D" id="2.60.120.260">
    <property type="entry name" value="Galactose-binding domain-like"/>
    <property type="match status" value="1"/>
</dbReference>
<dbReference type="PROSITE" id="PS00719">
    <property type="entry name" value="GLYCOSYL_HYDROL_F2_1"/>
    <property type="match status" value="1"/>
</dbReference>
<reference evidence="11" key="1">
    <citation type="submission" date="2017-01" db="EMBL/GenBank/DDBJ databases">
        <authorList>
            <person name="Varghese N."/>
            <person name="Submissions S."/>
        </authorList>
    </citation>
    <scope>NUCLEOTIDE SEQUENCE [LARGE SCALE GENOMIC DNA]</scope>
    <source>
        <strain evidence="11">ATCC 700103</strain>
    </source>
</reference>
<dbReference type="EC" id="3.2.1.31" evidence="2"/>
<dbReference type="PRINTS" id="PR00132">
    <property type="entry name" value="GLHYDRLASE2"/>
</dbReference>
<dbReference type="NCBIfam" id="NF007538">
    <property type="entry name" value="PRK10150.1"/>
    <property type="match status" value="1"/>
</dbReference>
<dbReference type="Gene3D" id="2.60.40.10">
    <property type="entry name" value="Immunoglobulins"/>
    <property type="match status" value="1"/>
</dbReference>
<keyword evidence="11" id="KW-1185">Reference proteome</keyword>
<dbReference type="SUPFAM" id="SSF51445">
    <property type="entry name" value="(Trans)glycosidases"/>
    <property type="match status" value="1"/>
</dbReference>
<evidence type="ECO:0000256" key="6">
    <source>
        <dbReference type="RuleBase" id="RU361154"/>
    </source>
</evidence>
<organism evidence="10 11">
    <name type="scientific">Halanaerobium kushneri</name>
    <dbReference type="NCBI Taxonomy" id="56779"/>
    <lineage>
        <taxon>Bacteria</taxon>
        <taxon>Bacillati</taxon>
        <taxon>Bacillota</taxon>
        <taxon>Clostridia</taxon>
        <taxon>Halanaerobiales</taxon>
        <taxon>Halanaerobiaceae</taxon>
        <taxon>Halanaerobium</taxon>
    </lineage>
</organism>
<dbReference type="InterPro" id="IPR013783">
    <property type="entry name" value="Ig-like_fold"/>
</dbReference>
<dbReference type="GO" id="GO:0004566">
    <property type="term" value="F:beta-glucuronidase activity"/>
    <property type="evidence" value="ECO:0007669"/>
    <property type="project" value="UniProtKB-EC"/>
</dbReference>
<sequence>MESQFLYPAESATRQVIDLSGIWKFKVDFEEKGREEGWQNGLNDYKEVPVPSSYNDLFTDKDIREHVGDVWYQTEFYLAEEWQQKNINLRFGSATHRAEVWLNGEKIAEHEGGYMPFGAIINEAADFGAKNTLVVVVNNELDLTTIPTGQIKEYDDGKRRLFPYFDFFNYAGIHSAVKLQLLPKDYIYDISTVTDFDDSTGIVEYEIKSSSHSEIRVELKDADGEVVAQNSGAEGRLKFEDVKLWQPGEGYLYNLEVSLLSAGELVDNYPLPVGIRTVEVKGNRFLINDEPFYFKGFGKHQDSEINGRGFDPAVMIRDAELLDWIGANSVRTSHYPYDEEFYRMCDRRGVVVIDETPAVGLFDMNMNFLAAGTGKESEFFEKEIVHEQTIKNHKREIKRLMKRDKNHASVVMWCLANEPDSAQKRAEEYFAEIFSFARGLDPQKRPLTFTNIMTAPYGKCNVAQFADVISLNRYYGWYIIGGSELEYAQKDFEEELAGWEKEGKPIVMTEYGADTKAGIHKLPSVQWSEEYQNEYLEVQHQVFDNCNSIVGEQMWNFADFQTVEGILRVNGNKKGAFTRDRQPKMSAHLLKKRWEEMPNNYKA</sequence>
<dbReference type="PANTHER" id="PTHR10066">
    <property type="entry name" value="BETA-GLUCURONIDASE"/>
    <property type="match status" value="1"/>
</dbReference>
<dbReference type="InterPro" id="IPR006103">
    <property type="entry name" value="Glyco_hydro_2_cat"/>
</dbReference>
<dbReference type="OrthoDB" id="9762066at2"/>